<feature type="chain" id="PRO_5037610140" evidence="3">
    <location>
        <begin position="26"/>
        <end position="112"/>
    </location>
</feature>
<accession>A0A915EBL9</accession>
<evidence type="ECO:0000256" key="3">
    <source>
        <dbReference type="SAM" id="SignalP"/>
    </source>
</evidence>
<evidence type="ECO:0000256" key="1">
    <source>
        <dbReference type="ARBA" id="ARBA00023157"/>
    </source>
</evidence>
<dbReference type="AlphaFoldDB" id="A0A915EBL9"/>
<dbReference type="Proteomes" id="UP000887574">
    <property type="component" value="Unplaced"/>
</dbReference>
<keyword evidence="1" id="KW-1015">Disulfide bond</keyword>
<proteinExistence type="predicted"/>
<dbReference type="Gene3D" id="2.60.120.260">
    <property type="entry name" value="Galactose-binding domain-like"/>
    <property type="match status" value="1"/>
</dbReference>
<name>A0A915EBL9_9BILA</name>
<sequence length="112" mass="12806">MGLSTTSRLLLGWTYLTVLFAVVLMQPAEREPKYDPNHYRPSDNPCYDERNQPQRCVPDFINAAFNLEVEVTNTCGERQPTRFCVQTGHMVLRRCAMSATPECRNTPIRPAT</sequence>
<dbReference type="Pfam" id="PF00055">
    <property type="entry name" value="Laminin_N"/>
    <property type="match status" value="1"/>
</dbReference>
<keyword evidence="5" id="KW-1185">Reference proteome</keyword>
<keyword evidence="3" id="KW-0732">Signal</keyword>
<dbReference type="WBParaSite" id="jg4127">
    <property type="protein sequence ID" value="jg4127"/>
    <property type="gene ID" value="jg4127"/>
</dbReference>
<dbReference type="InterPro" id="IPR008211">
    <property type="entry name" value="Laminin_N"/>
</dbReference>
<feature type="signal peptide" evidence="3">
    <location>
        <begin position="1"/>
        <end position="25"/>
    </location>
</feature>
<protein>
    <submittedName>
        <fullName evidence="6">Laminin N-terminal domain-containing protein</fullName>
    </submittedName>
</protein>
<keyword evidence="2" id="KW-0424">Laminin EGF-like domain</keyword>
<reference evidence="6" key="1">
    <citation type="submission" date="2022-11" db="UniProtKB">
        <authorList>
            <consortium name="WormBaseParasite"/>
        </authorList>
    </citation>
    <scope>IDENTIFICATION</scope>
</reference>
<feature type="domain" description="Laminin N-terminal" evidence="4">
    <location>
        <begin position="52"/>
        <end position="112"/>
    </location>
</feature>
<evidence type="ECO:0000259" key="4">
    <source>
        <dbReference type="PROSITE" id="PS51117"/>
    </source>
</evidence>
<evidence type="ECO:0000313" key="6">
    <source>
        <dbReference type="WBParaSite" id="jg4127"/>
    </source>
</evidence>
<evidence type="ECO:0000256" key="2">
    <source>
        <dbReference type="ARBA" id="ARBA00023292"/>
    </source>
</evidence>
<organism evidence="5 6">
    <name type="scientific">Ditylenchus dipsaci</name>
    <dbReference type="NCBI Taxonomy" id="166011"/>
    <lineage>
        <taxon>Eukaryota</taxon>
        <taxon>Metazoa</taxon>
        <taxon>Ecdysozoa</taxon>
        <taxon>Nematoda</taxon>
        <taxon>Chromadorea</taxon>
        <taxon>Rhabditida</taxon>
        <taxon>Tylenchina</taxon>
        <taxon>Tylenchomorpha</taxon>
        <taxon>Sphaerularioidea</taxon>
        <taxon>Anguinidae</taxon>
        <taxon>Anguininae</taxon>
        <taxon>Ditylenchus</taxon>
    </lineage>
</organism>
<evidence type="ECO:0000313" key="5">
    <source>
        <dbReference type="Proteomes" id="UP000887574"/>
    </source>
</evidence>
<dbReference type="PROSITE" id="PS51117">
    <property type="entry name" value="LAMININ_NTER"/>
    <property type="match status" value="1"/>
</dbReference>